<keyword evidence="7" id="KW-0418">Kinase</keyword>
<feature type="transmembrane region" description="Helical" evidence="12">
    <location>
        <begin position="228"/>
        <end position="247"/>
    </location>
</feature>
<evidence type="ECO:0000256" key="5">
    <source>
        <dbReference type="ARBA" id="ARBA00022679"/>
    </source>
</evidence>
<keyword evidence="8 10" id="KW-0067">ATP-binding</keyword>
<dbReference type="GO" id="GO:0045944">
    <property type="term" value="P:positive regulation of transcription by RNA polymerase II"/>
    <property type="evidence" value="ECO:0007669"/>
    <property type="project" value="TreeGrafter"/>
</dbReference>
<dbReference type="GO" id="GO:0008384">
    <property type="term" value="F:IkappaB kinase activity"/>
    <property type="evidence" value="ECO:0007669"/>
    <property type="project" value="UniProtKB-EC"/>
</dbReference>
<comment type="subcellular location">
    <subcellularLocation>
        <location evidence="1">Cytoplasm</location>
    </subcellularLocation>
</comment>
<keyword evidence="15" id="KW-1185">Reference proteome</keyword>
<evidence type="ECO:0000256" key="12">
    <source>
        <dbReference type="SAM" id="Phobius"/>
    </source>
</evidence>
<dbReference type="InterPro" id="IPR000719">
    <property type="entry name" value="Prot_kinase_dom"/>
</dbReference>
<gene>
    <name evidence="14" type="ORF">AFUS01_LOCUS41867</name>
</gene>
<keyword evidence="12" id="KW-0472">Membrane</keyword>
<evidence type="ECO:0000256" key="9">
    <source>
        <dbReference type="ARBA" id="ARBA00048789"/>
    </source>
</evidence>
<comment type="caution">
    <text evidence="14">The sequence shown here is derived from an EMBL/GenBank/DDBJ whole genome shotgun (WGS) entry which is preliminary data.</text>
</comment>
<evidence type="ECO:0000313" key="14">
    <source>
        <dbReference type="EMBL" id="CAG7832165.1"/>
    </source>
</evidence>
<dbReference type="PROSITE" id="PS50011">
    <property type="entry name" value="PROTEIN_KINASE_DOM"/>
    <property type="match status" value="1"/>
</dbReference>
<dbReference type="Proteomes" id="UP000708208">
    <property type="component" value="Unassembled WGS sequence"/>
</dbReference>
<evidence type="ECO:0000256" key="8">
    <source>
        <dbReference type="ARBA" id="ARBA00022840"/>
    </source>
</evidence>
<keyword evidence="5" id="KW-0808">Transferase</keyword>
<dbReference type="GO" id="GO:0033209">
    <property type="term" value="P:tumor necrosis factor-mediated signaling pathway"/>
    <property type="evidence" value="ECO:0007669"/>
    <property type="project" value="TreeGrafter"/>
</dbReference>
<keyword evidence="6 10" id="KW-0547">Nucleotide-binding</keyword>
<organism evidence="14 15">
    <name type="scientific">Allacma fusca</name>
    <dbReference type="NCBI Taxonomy" id="39272"/>
    <lineage>
        <taxon>Eukaryota</taxon>
        <taxon>Metazoa</taxon>
        <taxon>Ecdysozoa</taxon>
        <taxon>Arthropoda</taxon>
        <taxon>Hexapoda</taxon>
        <taxon>Collembola</taxon>
        <taxon>Symphypleona</taxon>
        <taxon>Sminthuridae</taxon>
        <taxon>Allacma</taxon>
    </lineage>
</organism>
<evidence type="ECO:0000256" key="4">
    <source>
        <dbReference type="ARBA" id="ARBA00022527"/>
    </source>
</evidence>
<dbReference type="EMBL" id="CAJVCH010563779">
    <property type="protein sequence ID" value="CAG7832165.1"/>
    <property type="molecule type" value="Genomic_DNA"/>
</dbReference>
<evidence type="ECO:0000256" key="10">
    <source>
        <dbReference type="PROSITE-ProRule" id="PRU10141"/>
    </source>
</evidence>
<keyword evidence="3" id="KW-0963">Cytoplasm</keyword>
<dbReference type="AlphaFoldDB" id="A0A8J2LDT4"/>
<evidence type="ECO:0000256" key="1">
    <source>
        <dbReference type="ARBA" id="ARBA00004496"/>
    </source>
</evidence>
<dbReference type="SMART" id="SM00220">
    <property type="entry name" value="S_TKc"/>
    <property type="match status" value="1"/>
</dbReference>
<evidence type="ECO:0000256" key="2">
    <source>
        <dbReference type="ARBA" id="ARBA00012442"/>
    </source>
</evidence>
<dbReference type="InterPro" id="IPR017441">
    <property type="entry name" value="Protein_kinase_ATP_BS"/>
</dbReference>
<feature type="binding site" evidence="10">
    <location>
        <position position="39"/>
    </location>
    <ligand>
        <name>ATP</name>
        <dbReference type="ChEBI" id="CHEBI:30616"/>
    </ligand>
</feature>
<sequence length="745" mass="84617">MDPHNKPCNWDLVKVLGRGSFGEVLLLRGEKGDDLLAVKQFHVPRHFSSSVNSISEFQSRCEEEVRMMCSINHPNVVATVEPPAGVMDKISEIIRSVNCPKGTQTMLQPSPLPFLYMEYCPGGDARALLKRPENLYGLQETQVRTFLIHISDAIIHLHDMNIIHRDIKPENIIIQFESSKKAIFKLSDLGLAKDVSSKASLCSSFVGTLSYIAPEIFFRQKYDKMVDYWSFGLIAFEIACGILPFSIENSLGMQFRKHLPLQESSLNFSREIPQRSQLSELFRSTLSTWVVTMLQRDPLKRGKCPRGSPPITNASSDVCALRNIRQCLNVYRLEIHTPSGRFAYAINSSTRIPEVQTWLSQDTSIDPKSQLLLTRTGTPVKPNDLASKYSEKIGDDVDLFLVNKFGDQLSLKIMLPQILSAFLRNSSSDTNDPEATRKLWTSAINYVQTQLSQTSGTVRTMELLKLQHNNGSENTFQDYKQLQQNLKDKLLVLKTLVELEVKLEEVEDIYEKYLSLPESRSSGETAQRDTIFHVKELLTVDEPEEYSVKPLDLIQLKQFYKKLLEEYGLWRSAGLKKIPYSMNTLRTLVCLFISSQQTVLTSINSNVKYFLRNSFEHQEKLLNGLSELDNAIDDVVTRRLKKQETILKMACPILQPNVNVELLSQNFNLPHLNFQSRNWNEKSLTSSKKEMNGSLNSVGNDSNHSSSDNAESIREEPSPSTAPNITERVGIVGNIWDKIEEQQLK</sequence>
<accession>A0A8J2LDT4</accession>
<evidence type="ECO:0000313" key="15">
    <source>
        <dbReference type="Proteomes" id="UP000708208"/>
    </source>
</evidence>
<dbReference type="PANTHER" id="PTHR22969">
    <property type="entry name" value="IKB KINASE"/>
    <property type="match status" value="1"/>
</dbReference>
<evidence type="ECO:0000256" key="7">
    <source>
        <dbReference type="ARBA" id="ARBA00022777"/>
    </source>
</evidence>
<name>A0A8J2LDT4_9HEXA</name>
<dbReference type="PANTHER" id="PTHR22969:SF17">
    <property type="entry name" value="INHIBITOR OF NUCLEAR FACTOR KAPPA-B KINASE SUBUNIT BETA"/>
    <property type="match status" value="1"/>
</dbReference>
<dbReference type="GO" id="GO:0008385">
    <property type="term" value="C:IkappaB kinase complex"/>
    <property type="evidence" value="ECO:0007669"/>
    <property type="project" value="TreeGrafter"/>
</dbReference>
<dbReference type="PROSITE" id="PS00108">
    <property type="entry name" value="PROTEIN_KINASE_ST"/>
    <property type="match status" value="1"/>
</dbReference>
<dbReference type="Pfam" id="PF00069">
    <property type="entry name" value="Pkinase"/>
    <property type="match status" value="1"/>
</dbReference>
<reference evidence="14" key="1">
    <citation type="submission" date="2021-06" db="EMBL/GenBank/DDBJ databases">
        <authorList>
            <person name="Hodson N. C."/>
            <person name="Mongue J. A."/>
            <person name="Jaron S. K."/>
        </authorList>
    </citation>
    <scope>NUCLEOTIDE SEQUENCE</scope>
</reference>
<keyword evidence="4" id="KW-0723">Serine/threonine-protein kinase</keyword>
<keyword evidence="12" id="KW-1133">Transmembrane helix</keyword>
<dbReference type="OrthoDB" id="267381at2759"/>
<evidence type="ECO:0000256" key="6">
    <source>
        <dbReference type="ARBA" id="ARBA00022741"/>
    </source>
</evidence>
<feature type="region of interest" description="Disordered" evidence="11">
    <location>
        <begin position="683"/>
        <end position="726"/>
    </location>
</feature>
<keyword evidence="12" id="KW-0812">Transmembrane</keyword>
<dbReference type="InterPro" id="IPR008271">
    <property type="entry name" value="Ser/Thr_kinase_AS"/>
</dbReference>
<dbReference type="InterPro" id="IPR051180">
    <property type="entry name" value="IKK"/>
</dbReference>
<proteinExistence type="predicted"/>
<evidence type="ECO:0000259" key="13">
    <source>
        <dbReference type="PROSITE" id="PS50011"/>
    </source>
</evidence>
<evidence type="ECO:0000256" key="3">
    <source>
        <dbReference type="ARBA" id="ARBA00022490"/>
    </source>
</evidence>
<dbReference type="GO" id="GO:0005524">
    <property type="term" value="F:ATP binding"/>
    <property type="evidence" value="ECO:0007669"/>
    <property type="project" value="UniProtKB-UniRule"/>
</dbReference>
<protein>
    <recommendedName>
        <fullName evidence="2">IkappaB kinase</fullName>
        <ecNumber evidence="2">2.7.11.10</ecNumber>
    </recommendedName>
</protein>
<evidence type="ECO:0000256" key="11">
    <source>
        <dbReference type="SAM" id="MobiDB-lite"/>
    </source>
</evidence>
<dbReference type="PROSITE" id="PS00107">
    <property type="entry name" value="PROTEIN_KINASE_ATP"/>
    <property type="match status" value="1"/>
</dbReference>
<comment type="catalytic activity">
    <reaction evidence="9">
        <text>L-seryl-[I-kappa-B protein] + ATP = O-phospho-L-seryl-[I-kappa-B protein] + ADP + H(+)</text>
        <dbReference type="Rhea" id="RHEA:19073"/>
        <dbReference type="Rhea" id="RHEA-COMP:13698"/>
        <dbReference type="Rhea" id="RHEA-COMP:13699"/>
        <dbReference type="ChEBI" id="CHEBI:15378"/>
        <dbReference type="ChEBI" id="CHEBI:29999"/>
        <dbReference type="ChEBI" id="CHEBI:30616"/>
        <dbReference type="ChEBI" id="CHEBI:83421"/>
        <dbReference type="ChEBI" id="CHEBI:456216"/>
        <dbReference type="EC" id="2.7.11.10"/>
    </reaction>
</comment>
<feature type="compositionally biased region" description="Polar residues" evidence="11">
    <location>
        <begin position="693"/>
        <end position="710"/>
    </location>
</feature>
<dbReference type="EC" id="2.7.11.10" evidence="2"/>
<feature type="domain" description="Protein kinase" evidence="13">
    <location>
        <begin position="10"/>
        <end position="311"/>
    </location>
</feature>